<dbReference type="PROSITE" id="PS51375">
    <property type="entry name" value="PPR"/>
    <property type="match status" value="2"/>
</dbReference>
<dbReference type="EMBL" id="JAFCMP010000019">
    <property type="protein sequence ID" value="KAG5191480.1"/>
    <property type="molecule type" value="Genomic_DNA"/>
</dbReference>
<dbReference type="InterPro" id="IPR033443">
    <property type="entry name" value="PROP1-like_PPR_dom"/>
</dbReference>
<evidence type="ECO:0000313" key="5">
    <source>
        <dbReference type="Proteomes" id="UP000664859"/>
    </source>
</evidence>
<dbReference type="Proteomes" id="UP000664859">
    <property type="component" value="Unassembled WGS sequence"/>
</dbReference>
<protein>
    <recommendedName>
        <fullName evidence="3">PROP1-like PPR domain-containing protein</fullName>
    </recommendedName>
</protein>
<evidence type="ECO:0000256" key="2">
    <source>
        <dbReference type="PROSITE-ProRule" id="PRU00708"/>
    </source>
</evidence>
<proteinExistence type="predicted"/>
<comment type="caution">
    <text evidence="4">The sequence shown here is derived from an EMBL/GenBank/DDBJ whole genome shotgun (WGS) entry which is preliminary data.</text>
</comment>
<feature type="repeat" description="PPR" evidence="2">
    <location>
        <begin position="93"/>
        <end position="127"/>
    </location>
</feature>
<gene>
    <name evidence="4" type="ORF">JKP88DRAFT_285145</name>
</gene>
<dbReference type="Pfam" id="PF17177">
    <property type="entry name" value="PPR_long"/>
    <property type="match status" value="1"/>
</dbReference>
<dbReference type="PANTHER" id="PTHR47447:SF17">
    <property type="entry name" value="OS12G0638900 PROTEIN"/>
    <property type="match status" value="1"/>
</dbReference>
<evidence type="ECO:0000259" key="3">
    <source>
        <dbReference type="Pfam" id="PF17177"/>
    </source>
</evidence>
<dbReference type="AlphaFoldDB" id="A0A835ZHN3"/>
<evidence type="ECO:0000256" key="1">
    <source>
        <dbReference type="ARBA" id="ARBA00022737"/>
    </source>
</evidence>
<keyword evidence="1" id="KW-0677">Repeat</keyword>
<dbReference type="PANTHER" id="PTHR47447">
    <property type="entry name" value="OS03G0856100 PROTEIN"/>
    <property type="match status" value="1"/>
</dbReference>
<feature type="domain" description="PROP1-like PPR" evidence="3">
    <location>
        <begin position="135"/>
        <end position="312"/>
    </location>
</feature>
<reference evidence="4" key="1">
    <citation type="submission" date="2021-02" db="EMBL/GenBank/DDBJ databases">
        <title>First Annotated Genome of the Yellow-green Alga Tribonema minus.</title>
        <authorList>
            <person name="Mahan K.M."/>
        </authorList>
    </citation>
    <scope>NUCLEOTIDE SEQUENCE</scope>
    <source>
        <strain evidence="4">UTEX B ZZ1240</strain>
    </source>
</reference>
<feature type="repeat" description="PPR" evidence="2">
    <location>
        <begin position="511"/>
        <end position="545"/>
    </location>
</feature>
<evidence type="ECO:0000313" key="4">
    <source>
        <dbReference type="EMBL" id="KAG5191480.1"/>
    </source>
</evidence>
<dbReference type="Gene3D" id="1.25.40.10">
    <property type="entry name" value="Tetratricopeptide repeat domain"/>
    <property type="match status" value="3"/>
</dbReference>
<name>A0A835ZHN3_9STRA</name>
<dbReference type="InterPro" id="IPR011990">
    <property type="entry name" value="TPR-like_helical_dom_sf"/>
</dbReference>
<dbReference type="InterPro" id="IPR002885">
    <property type="entry name" value="PPR_rpt"/>
</dbReference>
<sequence>MLSLAGRQAWPTATAAAAKETASPGTATARAAAEAAVLAATAAALVLRQMVDGGHKPDAALFNAVLRTNPRYRSAADGATVLSLMSRAGLPPDVKSHNLALHACCSSEAVQQADRILASMSAAGVAPDRRTFAGVLQACRYSRDWRRALEVFRDMEANHPEFADVHMWNRLLQVLVVCTVPRTTLKVAADMAERGFAPTTATYMILLQAHAALGDGAAVESVLSSMHAAGEDVTFAARAALAKGYVYGGHMEAAEEALEAVLSSDSAVNVRTDAVTLFMNACGSAGDLPRIVRWLQRLPSLGLAPTPRMWNVAVSAAHKGGDAAAADSLWRDAGGAAYFGLYKVLVPPKGGASRGWTVLVDHAAEQPHAMSVALDVSTCSVGMIHAALRAEVSRLRTQRVSAVLYIYIQTSMPHDHAIAAAEVAAVVRDHELVRRALKQLVDSGRAKDWAHLVRAHLAAGKLALGQMVDSSHKPSVDTFHTVLLAKGRDSNVAGNAAVVLRLMPQCGAPPDFTTYNTALHACRGAGAVQQADALLARAKAAGLAPDRHAFEGMLRAAPATGGARSPASATRSVSPPAFVDADMWTCLVQALAMCGQPRRLT</sequence>
<dbReference type="OrthoDB" id="69593at2759"/>
<accession>A0A835ZHN3</accession>
<keyword evidence="5" id="KW-1185">Reference proteome</keyword>
<organism evidence="4 5">
    <name type="scientific">Tribonema minus</name>
    <dbReference type="NCBI Taxonomy" id="303371"/>
    <lineage>
        <taxon>Eukaryota</taxon>
        <taxon>Sar</taxon>
        <taxon>Stramenopiles</taxon>
        <taxon>Ochrophyta</taxon>
        <taxon>PX clade</taxon>
        <taxon>Xanthophyceae</taxon>
        <taxon>Tribonematales</taxon>
        <taxon>Tribonemataceae</taxon>
        <taxon>Tribonema</taxon>
    </lineage>
</organism>